<feature type="compositionally biased region" description="Low complexity" evidence="10">
    <location>
        <begin position="459"/>
        <end position="469"/>
    </location>
</feature>
<feature type="compositionally biased region" description="Basic and acidic residues" evidence="10">
    <location>
        <begin position="470"/>
        <end position="491"/>
    </location>
</feature>
<keyword evidence="7 14" id="KW-0418">Kinase</keyword>
<dbReference type="SUPFAM" id="SSF55874">
    <property type="entry name" value="ATPase domain of HSP90 chaperone/DNA topoisomerase II/histidine kinase"/>
    <property type="match status" value="1"/>
</dbReference>
<evidence type="ECO:0000256" key="9">
    <source>
        <dbReference type="ARBA" id="ARBA00023012"/>
    </source>
</evidence>
<evidence type="ECO:0000256" key="2">
    <source>
        <dbReference type="ARBA" id="ARBA00004236"/>
    </source>
</evidence>
<feature type="domain" description="Histidine kinase" evidence="12">
    <location>
        <begin position="234"/>
        <end position="434"/>
    </location>
</feature>
<dbReference type="InterPro" id="IPR036097">
    <property type="entry name" value="HisK_dim/P_sf"/>
</dbReference>
<proteinExistence type="predicted"/>
<keyword evidence="11" id="KW-0472">Membrane</keyword>
<evidence type="ECO:0000259" key="13">
    <source>
        <dbReference type="PROSITE" id="PS50885"/>
    </source>
</evidence>
<feature type="region of interest" description="Disordered" evidence="10">
    <location>
        <begin position="437"/>
        <end position="491"/>
    </location>
</feature>
<dbReference type="Pfam" id="PF02518">
    <property type="entry name" value="HATPase_c"/>
    <property type="match status" value="1"/>
</dbReference>
<dbReference type="PROSITE" id="PS50885">
    <property type="entry name" value="HAMP"/>
    <property type="match status" value="1"/>
</dbReference>
<evidence type="ECO:0000313" key="14">
    <source>
        <dbReference type="EMBL" id="GAA4696196.1"/>
    </source>
</evidence>
<comment type="caution">
    <text evidence="14">The sequence shown here is derived from an EMBL/GenBank/DDBJ whole genome shotgun (WGS) entry which is preliminary data.</text>
</comment>
<feature type="region of interest" description="Disordered" evidence="10">
    <location>
        <begin position="372"/>
        <end position="398"/>
    </location>
</feature>
<dbReference type="SMART" id="SM00304">
    <property type="entry name" value="HAMP"/>
    <property type="match status" value="1"/>
</dbReference>
<dbReference type="SMART" id="SM00387">
    <property type="entry name" value="HATPase_c"/>
    <property type="match status" value="1"/>
</dbReference>
<evidence type="ECO:0000259" key="12">
    <source>
        <dbReference type="PROSITE" id="PS50109"/>
    </source>
</evidence>
<dbReference type="PANTHER" id="PTHR45436">
    <property type="entry name" value="SENSOR HISTIDINE KINASE YKOH"/>
    <property type="match status" value="1"/>
</dbReference>
<feature type="domain" description="HAMP" evidence="13">
    <location>
        <begin position="174"/>
        <end position="226"/>
    </location>
</feature>
<dbReference type="PANTHER" id="PTHR45436:SF5">
    <property type="entry name" value="SENSOR HISTIDINE KINASE TRCS"/>
    <property type="match status" value="1"/>
</dbReference>
<keyword evidence="8 11" id="KW-1133">Transmembrane helix</keyword>
<keyword evidence="6 11" id="KW-0812">Transmembrane</keyword>
<dbReference type="SMART" id="SM00388">
    <property type="entry name" value="HisKA"/>
    <property type="match status" value="1"/>
</dbReference>
<feature type="compositionally biased region" description="Pro residues" evidence="10">
    <location>
        <begin position="445"/>
        <end position="458"/>
    </location>
</feature>
<evidence type="ECO:0000256" key="3">
    <source>
        <dbReference type="ARBA" id="ARBA00012438"/>
    </source>
</evidence>
<dbReference type="InterPro" id="IPR005467">
    <property type="entry name" value="His_kinase_dom"/>
</dbReference>
<organism evidence="14 15">
    <name type="scientific">Pseudonocardia yuanmonensis</name>
    <dbReference type="NCBI Taxonomy" id="1095914"/>
    <lineage>
        <taxon>Bacteria</taxon>
        <taxon>Bacillati</taxon>
        <taxon>Actinomycetota</taxon>
        <taxon>Actinomycetes</taxon>
        <taxon>Pseudonocardiales</taxon>
        <taxon>Pseudonocardiaceae</taxon>
        <taxon>Pseudonocardia</taxon>
    </lineage>
</organism>
<dbReference type="CDD" id="cd00082">
    <property type="entry name" value="HisKA"/>
    <property type="match status" value="1"/>
</dbReference>
<evidence type="ECO:0000256" key="6">
    <source>
        <dbReference type="ARBA" id="ARBA00022692"/>
    </source>
</evidence>
<feature type="transmembrane region" description="Helical" evidence="11">
    <location>
        <begin position="142"/>
        <end position="167"/>
    </location>
</feature>
<protein>
    <recommendedName>
        <fullName evidence="3">histidine kinase</fullName>
        <ecNumber evidence="3">2.7.13.3</ecNumber>
    </recommendedName>
</protein>
<dbReference type="CDD" id="cd06225">
    <property type="entry name" value="HAMP"/>
    <property type="match status" value="1"/>
</dbReference>
<dbReference type="InterPro" id="IPR003594">
    <property type="entry name" value="HATPase_dom"/>
</dbReference>
<evidence type="ECO:0000256" key="5">
    <source>
        <dbReference type="ARBA" id="ARBA00022679"/>
    </source>
</evidence>
<dbReference type="EMBL" id="BAABIC010000012">
    <property type="protein sequence ID" value="GAA4696196.1"/>
    <property type="molecule type" value="Genomic_DNA"/>
</dbReference>
<dbReference type="InterPro" id="IPR050428">
    <property type="entry name" value="TCS_sensor_his_kinase"/>
</dbReference>
<evidence type="ECO:0000256" key="11">
    <source>
        <dbReference type="SAM" id="Phobius"/>
    </source>
</evidence>
<name>A0ABP8WVF8_9PSEU</name>
<dbReference type="InterPro" id="IPR003660">
    <property type="entry name" value="HAMP_dom"/>
</dbReference>
<evidence type="ECO:0000256" key="1">
    <source>
        <dbReference type="ARBA" id="ARBA00000085"/>
    </source>
</evidence>
<dbReference type="RefSeq" id="WP_345381900.1">
    <property type="nucleotide sequence ID" value="NZ_BAABIC010000012.1"/>
</dbReference>
<feature type="transmembrane region" description="Helical" evidence="11">
    <location>
        <begin position="12"/>
        <end position="35"/>
    </location>
</feature>
<dbReference type="Gene3D" id="6.10.340.10">
    <property type="match status" value="1"/>
</dbReference>
<evidence type="ECO:0000256" key="8">
    <source>
        <dbReference type="ARBA" id="ARBA00022989"/>
    </source>
</evidence>
<keyword evidence="9" id="KW-0902">Two-component regulatory system</keyword>
<dbReference type="Pfam" id="PF00512">
    <property type="entry name" value="HisKA"/>
    <property type="match status" value="1"/>
</dbReference>
<dbReference type="Gene3D" id="1.10.287.130">
    <property type="match status" value="1"/>
</dbReference>
<dbReference type="SUPFAM" id="SSF47384">
    <property type="entry name" value="Homodimeric domain of signal transducing histidine kinase"/>
    <property type="match status" value="1"/>
</dbReference>
<keyword evidence="15" id="KW-1185">Reference proteome</keyword>
<accession>A0ABP8WVF8</accession>
<comment type="catalytic activity">
    <reaction evidence="1">
        <text>ATP + protein L-histidine = ADP + protein N-phospho-L-histidine.</text>
        <dbReference type="EC" id="2.7.13.3"/>
    </reaction>
</comment>
<dbReference type="GO" id="GO:0016301">
    <property type="term" value="F:kinase activity"/>
    <property type="evidence" value="ECO:0007669"/>
    <property type="project" value="UniProtKB-KW"/>
</dbReference>
<dbReference type="Pfam" id="PF00672">
    <property type="entry name" value="HAMP"/>
    <property type="match status" value="1"/>
</dbReference>
<dbReference type="PROSITE" id="PS50109">
    <property type="entry name" value="HIS_KIN"/>
    <property type="match status" value="1"/>
</dbReference>
<dbReference type="EC" id="2.7.13.3" evidence="3"/>
<evidence type="ECO:0000313" key="15">
    <source>
        <dbReference type="Proteomes" id="UP001500325"/>
    </source>
</evidence>
<keyword evidence="4" id="KW-0597">Phosphoprotein</keyword>
<reference evidence="15" key="1">
    <citation type="journal article" date="2019" name="Int. J. Syst. Evol. Microbiol.">
        <title>The Global Catalogue of Microorganisms (GCM) 10K type strain sequencing project: providing services to taxonomists for standard genome sequencing and annotation.</title>
        <authorList>
            <consortium name="The Broad Institute Genomics Platform"/>
            <consortium name="The Broad Institute Genome Sequencing Center for Infectious Disease"/>
            <person name="Wu L."/>
            <person name="Ma J."/>
        </authorList>
    </citation>
    <scope>NUCLEOTIDE SEQUENCE [LARGE SCALE GENOMIC DNA]</scope>
    <source>
        <strain evidence="15">JCM 18055</strain>
    </source>
</reference>
<evidence type="ECO:0000256" key="10">
    <source>
        <dbReference type="SAM" id="MobiDB-lite"/>
    </source>
</evidence>
<keyword evidence="5" id="KW-0808">Transferase</keyword>
<dbReference type="InterPro" id="IPR003661">
    <property type="entry name" value="HisK_dim/P_dom"/>
</dbReference>
<dbReference type="InterPro" id="IPR036890">
    <property type="entry name" value="HATPase_C_sf"/>
</dbReference>
<dbReference type="Proteomes" id="UP001500325">
    <property type="component" value="Unassembled WGS sequence"/>
</dbReference>
<evidence type="ECO:0000256" key="4">
    <source>
        <dbReference type="ARBA" id="ARBA00022553"/>
    </source>
</evidence>
<gene>
    <name evidence="14" type="ORF">GCM10023215_37730</name>
</gene>
<comment type="subcellular location">
    <subcellularLocation>
        <location evidence="2">Cell membrane</location>
    </subcellularLocation>
</comment>
<sequence length="491" mass="50448">MPKPEPVRRRLVVLTVATAAIAVALFGIPLAVGLVQYTLEEQESVLQRTASITARSVQGELARGDSPTVLPDLPADVVLGVYDGDGDLLLGDGPDPSSDEVDRALDGRGSHATVDGNLVVTVPVDGRHEPDGAVRAAMPVSAVYAGLVPVWLGMAGLAGAVLVTVWLSARRQARRLATPLEDLAGAARRLGDGDFSVRTGRAGVAEIDQVGGALDSTAERLDALLARERAFSQDASHQLRTPLTGLRLRLEAALDRPDADLRAALVAGIAEADRLERTIDELLQLARERTGRGDPTDVGALVRELGPARAERLAAAGRGLVLDVAPQLPPAAASAAAIRQVLGVLLDNAEVHGAGTVRIVVRESGEALAVDVTDEGAGPGPDPFAAPPERRSAGGGVHGIGLPLARRLAEAEGGRLVLGRSAPPVFTLFVPAAWPEEGASTPAGPAAPEPAAPEPTAPEPAADGAAGHEPAARPPERAGPDGVRDALGTRR</sequence>
<dbReference type="Gene3D" id="3.30.565.10">
    <property type="entry name" value="Histidine kinase-like ATPase, C-terminal domain"/>
    <property type="match status" value="1"/>
</dbReference>
<evidence type="ECO:0000256" key="7">
    <source>
        <dbReference type="ARBA" id="ARBA00022777"/>
    </source>
</evidence>